<evidence type="ECO:0000313" key="2">
    <source>
        <dbReference type="Proteomes" id="UP000291084"/>
    </source>
</evidence>
<gene>
    <name evidence="1" type="primary">Vigan.04G265000</name>
    <name evidence="1" type="ORF">VIGAN_04265000</name>
</gene>
<name>A0A0S3RX31_PHAAN</name>
<evidence type="ECO:0000313" key="1">
    <source>
        <dbReference type="EMBL" id="BAT85146.1"/>
    </source>
</evidence>
<sequence length="87" mass="9649">MDFDTKIVSVNLIYLIHRTNCHQSCTATWASYQAILIAIRTPSQPSFLMFKHLPATIAIGAWNKPGITTVVTDKARLLGGESFQQPC</sequence>
<keyword evidence="2" id="KW-1185">Reference proteome</keyword>
<proteinExistence type="predicted"/>
<protein>
    <submittedName>
        <fullName evidence="1">Uncharacterized protein</fullName>
    </submittedName>
</protein>
<dbReference type="EMBL" id="AP015037">
    <property type="protein sequence ID" value="BAT85146.1"/>
    <property type="molecule type" value="Genomic_DNA"/>
</dbReference>
<accession>A0A0S3RX31</accession>
<dbReference type="AlphaFoldDB" id="A0A0S3RX31"/>
<dbReference type="Proteomes" id="UP000291084">
    <property type="component" value="Chromosome 4"/>
</dbReference>
<reference evidence="1 2" key="1">
    <citation type="journal article" date="2015" name="Sci. Rep.">
        <title>The power of single molecule real-time sequencing technology in the de novo assembly of a eukaryotic genome.</title>
        <authorList>
            <person name="Sakai H."/>
            <person name="Naito K."/>
            <person name="Ogiso-Tanaka E."/>
            <person name="Takahashi Y."/>
            <person name="Iseki K."/>
            <person name="Muto C."/>
            <person name="Satou K."/>
            <person name="Teruya K."/>
            <person name="Shiroma A."/>
            <person name="Shimoji M."/>
            <person name="Hirano T."/>
            <person name="Itoh T."/>
            <person name="Kaga A."/>
            <person name="Tomooka N."/>
        </authorList>
    </citation>
    <scope>NUCLEOTIDE SEQUENCE [LARGE SCALE GENOMIC DNA]</scope>
    <source>
        <strain evidence="2">cv. Shumari</strain>
    </source>
</reference>
<organism evidence="1 2">
    <name type="scientific">Vigna angularis var. angularis</name>
    <dbReference type="NCBI Taxonomy" id="157739"/>
    <lineage>
        <taxon>Eukaryota</taxon>
        <taxon>Viridiplantae</taxon>
        <taxon>Streptophyta</taxon>
        <taxon>Embryophyta</taxon>
        <taxon>Tracheophyta</taxon>
        <taxon>Spermatophyta</taxon>
        <taxon>Magnoliopsida</taxon>
        <taxon>eudicotyledons</taxon>
        <taxon>Gunneridae</taxon>
        <taxon>Pentapetalae</taxon>
        <taxon>rosids</taxon>
        <taxon>fabids</taxon>
        <taxon>Fabales</taxon>
        <taxon>Fabaceae</taxon>
        <taxon>Papilionoideae</taxon>
        <taxon>50 kb inversion clade</taxon>
        <taxon>NPAAA clade</taxon>
        <taxon>indigoferoid/millettioid clade</taxon>
        <taxon>Phaseoleae</taxon>
        <taxon>Vigna</taxon>
    </lineage>
</organism>